<proteinExistence type="predicted"/>
<dbReference type="GeneID" id="87589143"/>
<sequence>MMDATDQTLDQKTLIEIMLQVYEKGQQTTTMGTRDIVEDIVNRVRPYFKEAK</sequence>
<accession>A0ABQ0SYE7</accession>
<gene>
    <name evidence="1" type="ORF">BFO01nite_00270</name>
</gene>
<protein>
    <submittedName>
        <fullName evidence="1">Uncharacterized protein</fullName>
    </submittedName>
</protein>
<evidence type="ECO:0000313" key="2">
    <source>
        <dbReference type="Proteomes" id="UP000319498"/>
    </source>
</evidence>
<dbReference type="EMBL" id="BJOL01000001">
    <property type="protein sequence ID" value="GED55895.1"/>
    <property type="molecule type" value="Genomic_DNA"/>
</dbReference>
<reference evidence="1 2" key="1">
    <citation type="submission" date="2019-06" db="EMBL/GenBank/DDBJ databases">
        <title>Whole genome shotgun sequence of Brevibacillus formosus NBRC 15716.</title>
        <authorList>
            <person name="Hosoyama A."/>
            <person name="Uohara A."/>
            <person name="Ohji S."/>
            <person name="Ichikawa N."/>
        </authorList>
    </citation>
    <scope>NUCLEOTIDE SEQUENCE [LARGE SCALE GENOMIC DNA]</scope>
    <source>
        <strain evidence="1 2">NBRC 15716</strain>
    </source>
</reference>
<name>A0ABQ0SYE7_9BACL</name>
<comment type="caution">
    <text evidence="1">The sequence shown here is derived from an EMBL/GenBank/DDBJ whole genome shotgun (WGS) entry which is preliminary data.</text>
</comment>
<organism evidence="1 2">
    <name type="scientific">Brevibacillus formosus</name>
    <dbReference type="NCBI Taxonomy" id="54913"/>
    <lineage>
        <taxon>Bacteria</taxon>
        <taxon>Bacillati</taxon>
        <taxon>Bacillota</taxon>
        <taxon>Bacilli</taxon>
        <taxon>Bacillales</taxon>
        <taxon>Paenibacillaceae</taxon>
        <taxon>Brevibacillus</taxon>
    </lineage>
</organism>
<keyword evidence="2" id="KW-1185">Reference proteome</keyword>
<dbReference type="InterPro" id="IPR058930">
    <property type="entry name" value="YwzD"/>
</dbReference>
<dbReference type="Proteomes" id="UP000319498">
    <property type="component" value="Unassembled WGS sequence"/>
</dbReference>
<dbReference type="Pfam" id="PF26162">
    <property type="entry name" value="YwzD"/>
    <property type="match status" value="1"/>
</dbReference>
<evidence type="ECO:0000313" key="1">
    <source>
        <dbReference type="EMBL" id="GED55895.1"/>
    </source>
</evidence>
<dbReference type="RefSeq" id="WP_160309977.1">
    <property type="nucleotide sequence ID" value="NZ_BJOL01000001.1"/>
</dbReference>